<keyword evidence="3" id="KW-1185">Reference proteome</keyword>
<dbReference type="Proteomes" id="UP000478183">
    <property type="component" value="Unassembled WGS sequence"/>
</dbReference>
<dbReference type="AlphaFoldDB" id="A0A6L6JAQ6"/>
<sequence length="57" mass="6676">MQNPKDDEQHLPNHPAQERTTYPSGMERERRMPTGGKAKPKPSPDHRPEKEEERNTK</sequence>
<feature type="region of interest" description="Disordered" evidence="1">
    <location>
        <begin position="1"/>
        <end position="57"/>
    </location>
</feature>
<proteinExistence type="predicted"/>
<reference evidence="2 3" key="1">
    <citation type="submission" date="2019-11" db="EMBL/GenBank/DDBJ databases">
        <authorList>
            <person name="Dong K."/>
        </authorList>
    </citation>
    <scope>NUCLEOTIDE SEQUENCE [LARGE SCALE GENOMIC DNA]</scope>
    <source>
        <strain evidence="2 3">NBRC 111993</strain>
    </source>
</reference>
<name>A0A6L6JAQ6_9RHOB</name>
<dbReference type="EMBL" id="WMIE01000011">
    <property type="protein sequence ID" value="MTH79192.1"/>
    <property type="molecule type" value="Genomic_DNA"/>
</dbReference>
<evidence type="ECO:0000313" key="3">
    <source>
        <dbReference type="Proteomes" id="UP000478183"/>
    </source>
</evidence>
<dbReference type="OrthoDB" id="9886047at2"/>
<protein>
    <submittedName>
        <fullName evidence="2">Uncharacterized protein</fullName>
    </submittedName>
</protein>
<comment type="caution">
    <text evidence="2">The sequence shown here is derived from an EMBL/GenBank/DDBJ whole genome shotgun (WGS) entry which is preliminary data.</text>
</comment>
<dbReference type="RefSeq" id="WP_155096545.1">
    <property type="nucleotide sequence ID" value="NZ_WMIE01000011.1"/>
</dbReference>
<accession>A0A6L6JAQ6</accession>
<evidence type="ECO:0000256" key="1">
    <source>
        <dbReference type="SAM" id="MobiDB-lite"/>
    </source>
</evidence>
<gene>
    <name evidence="2" type="ORF">GL286_15805</name>
</gene>
<feature type="compositionally biased region" description="Basic and acidic residues" evidence="1">
    <location>
        <begin position="42"/>
        <end position="57"/>
    </location>
</feature>
<organism evidence="2 3">
    <name type="scientific">Paracoccus aestuariivivens</name>
    <dbReference type="NCBI Taxonomy" id="1820333"/>
    <lineage>
        <taxon>Bacteria</taxon>
        <taxon>Pseudomonadati</taxon>
        <taxon>Pseudomonadota</taxon>
        <taxon>Alphaproteobacteria</taxon>
        <taxon>Rhodobacterales</taxon>
        <taxon>Paracoccaceae</taxon>
        <taxon>Paracoccus</taxon>
    </lineage>
</organism>
<evidence type="ECO:0000313" key="2">
    <source>
        <dbReference type="EMBL" id="MTH79192.1"/>
    </source>
</evidence>
<feature type="compositionally biased region" description="Basic and acidic residues" evidence="1">
    <location>
        <begin position="1"/>
        <end position="11"/>
    </location>
</feature>